<accession>C1DSF6</accession>
<reference evidence="1 2" key="1">
    <citation type="journal article" date="2009" name="J. Bacteriol.">
        <title>Genome sequence of Azotobacter vinelandii, an obligate aerobe specialized to support diverse anaerobic metabolic processes.</title>
        <authorList>
            <person name="Setubal J.C."/>
            <person name="dos Santos P."/>
            <person name="Goldman B.S."/>
            <person name="Ertesvag H."/>
            <person name="Espin G."/>
            <person name="Rubio L.M."/>
            <person name="Valla S."/>
            <person name="Almeida N.F."/>
            <person name="Balasubramanian D."/>
            <person name="Cromes L."/>
            <person name="Curatti L."/>
            <person name="Du Z."/>
            <person name="Godsy E."/>
            <person name="Goodner B."/>
            <person name="Hellner-Burris K."/>
            <person name="Hernandez J.A."/>
            <person name="Houmiel K."/>
            <person name="Imperial J."/>
            <person name="Kennedy C."/>
            <person name="Larson T.J."/>
            <person name="Latreille P."/>
            <person name="Ligon L.S."/>
            <person name="Lu J."/>
            <person name="Maerk M."/>
            <person name="Miller N.M."/>
            <person name="Norton S."/>
            <person name="O'Carroll I.P."/>
            <person name="Paulsen I."/>
            <person name="Raulfs E.C."/>
            <person name="Roemer R."/>
            <person name="Rosser J."/>
            <person name="Segura D."/>
            <person name="Slater S."/>
            <person name="Stricklin S.L."/>
            <person name="Studholme D.J."/>
            <person name="Sun J."/>
            <person name="Viana C.J."/>
            <person name="Wallin E."/>
            <person name="Wang B."/>
            <person name="Wheeler C."/>
            <person name="Zhu H."/>
            <person name="Dean D.R."/>
            <person name="Dixon R."/>
            <person name="Wood D."/>
        </authorList>
    </citation>
    <scope>NUCLEOTIDE SEQUENCE [LARGE SCALE GENOMIC DNA]</scope>
    <source>
        <strain evidence="2">DJ / ATCC BAA-1303</strain>
    </source>
</reference>
<proteinExistence type="predicted"/>
<name>C1DSF6_AZOVD</name>
<dbReference type="AlphaFoldDB" id="C1DSF6"/>
<keyword evidence="2" id="KW-1185">Reference proteome</keyword>
<protein>
    <submittedName>
        <fullName evidence="1">Uncharacterized protein</fullName>
    </submittedName>
</protein>
<dbReference type="Proteomes" id="UP000002424">
    <property type="component" value="Chromosome"/>
</dbReference>
<organism evidence="1 2">
    <name type="scientific">Azotobacter vinelandii (strain DJ / ATCC BAA-1303)</name>
    <dbReference type="NCBI Taxonomy" id="322710"/>
    <lineage>
        <taxon>Bacteria</taxon>
        <taxon>Pseudomonadati</taxon>
        <taxon>Pseudomonadota</taxon>
        <taxon>Gammaproteobacteria</taxon>
        <taxon>Pseudomonadales</taxon>
        <taxon>Pseudomonadaceae</taxon>
        <taxon>Azotobacter</taxon>
    </lineage>
</organism>
<dbReference type="STRING" id="322710.Avin_16970"/>
<dbReference type="KEGG" id="avn:Avin_16970"/>
<evidence type="ECO:0000313" key="1">
    <source>
        <dbReference type="EMBL" id="ACO77911.1"/>
    </source>
</evidence>
<sequence>MRNYLDKRTAPEGAAYMASGDLDGNASSAFAYTGRRGGRFSLGIGPMSLSLSKEAITELAHCLNDALADLKALDDGKGGEA</sequence>
<dbReference type="HOGENOM" id="CLU_2566495_0_0_6"/>
<evidence type="ECO:0000313" key="2">
    <source>
        <dbReference type="Proteomes" id="UP000002424"/>
    </source>
</evidence>
<dbReference type="GeneID" id="88184968"/>
<dbReference type="EMBL" id="CP001157">
    <property type="protein sequence ID" value="ACO77911.1"/>
    <property type="molecule type" value="Genomic_DNA"/>
</dbReference>
<gene>
    <name evidence="1" type="ordered locus">Avin_16970</name>
</gene>
<dbReference type="EnsemblBacteria" id="ACO77911">
    <property type="protein sequence ID" value="ACO77911"/>
    <property type="gene ID" value="Avin_16970"/>
</dbReference>
<dbReference type="RefSeq" id="WP_012700321.1">
    <property type="nucleotide sequence ID" value="NC_012560.1"/>
</dbReference>